<proteinExistence type="predicted"/>
<dbReference type="PANTHER" id="PTHR35807">
    <property type="entry name" value="TRANSCRIPTIONAL REGULATOR REDD-RELATED"/>
    <property type="match status" value="1"/>
</dbReference>
<evidence type="ECO:0000256" key="3">
    <source>
        <dbReference type="ARBA" id="ARBA00023163"/>
    </source>
</evidence>
<dbReference type="RefSeq" id="WP_206969612.1">
    <property type="nucleotide sequence ID" value="NZ_JAFLRJ010000785.1"/>
</dbReference>
<evidence type="ECO:0000256" key="1">
    <source>
        <dbReference type="ARBA" id="ARBA00023012"/>
    </source>
</evidence>
<gene>
    <name evidence="5" type="ORF">J0695_39080</name>
</gene>
<dbReference type="GO" id="GO:0000160">
    <property type="term" value="P:phosphorelay signal transduction system"/>
    <property type="evidence" value="ECO:0007669"/>
    <property type="project" value="UniProtKB-KW"/>
</dbReference>
<feature type="domain" description="Bacterial transcriptional activator" evidence="4">
    <location>
        <begin position="39"/>
        <end position="181"/>
    </location>
</feature>
<keyword evidence="6" id="KW-1185">Reference proteome</keyword>
<dbReference type="SMART" id="SM01043">
    <property type="entry name" value="BTAD"/>
    <property type="match status" value="1"/>
</dbReference>
<dbReference type="InterPro" id="IPR051677">
    <property type="entry name" value="AfsR-DnrI-RedD_regulator"/>
</dbReference>
<keyword evidence="1" id="KW-0902">Two-component regulatory system</keyword>
<dbReference type="SUPFAM" id="SSF48452">
    <property type="entry name" value="TPR-like"/>
    <property type="match status" value="1"/>
</dbReference>
<feature type="non-terminal residue" evidence="5">
    <location>
        <position position="1"/>
    </location>
</feature>
<protein>
    <submittedName>
        <fullName evidence="5">AfsR/SARP family transcriptional regulator</fullName>
    </submittedName>
</protein>
<evidence type="ECO:0000256" key="2">
    <source>
        <dbReference type="ARBA" id="ARBA00023015"/>
    </source>
</evidence>
<dbReference type="Proteomes" id="UP000664167">
    <property type="component" value="Unassembled WGS sequence"/>
</dbReference>
<keyword evidence="2" id="KW-0805">Transcription regulation</keyword>
<dbReference type="InterPro" id="IPR011990">
    <property type="entry name" value="TPR-like_helical_dom_sf"/>
</dbReference>
<dbReference type="PANTHER" id="PTHR35807:SF1">
    <property type="entry name" value="TRANSCRIPTIONAL REGULATOR REDD"/>
    <property type="match status" value="1"/>
</dbReference>
<organism evidence="5 6">
    <name type="scientific">Streptomyces beijiangensis</name>
    <dbReference type="NCBI Taxonomy" id="163361"/>
    <lineage>
        <taxon>Bacteria</taxon>
        <taxon>Bacillati</taxon>
        <taxon>Actinomycetota</taxon>
        <taxon>Actinomycetes</taxon>
        <taxon>Kitasatosporales</taxon>
        <taxon>Streptomycetaceae</taxon>
        <taxon>Streptomyces</taxon>
    </lineage>
</organism>
<dbReference type="EMBL" id="JAFLRJ010000785">
    <property type="protein sequence ID" value="MBO0517712.1"/>
    <property type="molecule type" value="Genomic_DNA"/>
</dbReference>
<dbReference type="InterPro" id="IPR005158">
    <property type="entry name" value="BTAD"/>
</dbReference>
<dbReference type="CDD" id="cd15831">
    <property type="entry name" value="BTAD"/>
    <property type="match status" value="1"/>
</dbReference>
<reference evidence="5" key="1">
    <citation type="submission" date="2021-03" db="EMBL/GenBank/DDBJ databases">
        <title>Streptomyces poriferae sp. nov., a novel marine sponge-derived Actinobacteria species with anti-MRSA activity.</title>
        <authorList>
            <person name="Sandoval-Powers M."/>
            <person name="Kralova S."/>
            <person name="Nguyen G.-S."/>
            <person name="Fawwal D."/>
            <person name="Degnes K."/>
            <person name="Klinkenberg G."/>
            <person name="Sletta H."/>
            <person name="Wentzel A."/>
            <person name="Liles M.R."/>
        </authorList>
    </citation>
    <scope>NUCLEOTIDE SEQUENCE</scope>
    <source>
        <strain evidence="5">DSM 41794</strain>
    </source>
</reference>
<dbReference type="GO" id="GO:0006355">
    <property type="term" value="P:regulation of DNA-templated transcription"/>
    <property type="evidence" value="ECO:0007669"/>
    <property type="project" value="TreeGrafter"/>
</dbReference>
<dbReference type="GO" id="GO:0003677">
    <property type="term" value="F:DNA binding"/>
    <property type="evidence" value="ECO:0007669"/>
    <property type="project" value="TreeGrafter"/>
</dbReference>
<name>A0A939JMA5_9ACTN</name>
<keyword evidence="3" id="KW-0804">Transcription</keyword>
<sequence>HDAPAALQALIARLRRTLGKDAITSTPGGYRLEAERTDIDLYDFEHRTRSAAARLEAGAPAEAAETLRAALALWRGPALADLPGTDHAVRPEAQRQAAHRLRIEADLRAGTDPNALLPELTELTAAHPYDEPLRAQLIRALRAAGRPAEALRAYEKARRTLADELGTDPGQELRALQAELLTPPAEPAPLSEAPPA</sequence>
<dbReference type="Gene3D" id="1.25.40.10">
    <property type="entry name" value="Tetratricopeptide repeat domain"/>
    <property type="match status" value="1"/>
</dbReference>
<feature type="non-terminal residue" evidence="5">
    <location>
        <position position="196"/>
    </location>
</feature>
<evidence type="ECO:0000313" key="6">
    <source>
        <dbReference type="Proteomes" id="UP000664167"/>
    </source>
</evidence>
<comment type="caution">
    <text evidence="5">The sequence shown here is derived from an EMBL/GenBank/DDBJ whole genome shotgun (WGS) entry which is preliminary data.</text>
</comment>
<evidence type="ECO:0000313" key="5">
    <source>
        <dbReference type="EMBL" id="MBO0517712.1"/>
    </source>
</evidence>
<accession>A0A939JMA5</accession>
<dbReference type="AlphaFoldDB" id="A0A939JMA5"/>
<evidence type="ECO:0000259" key="4">
    <source>
        <dbReference type="SMART" id="SM01043"/>
    </source>
</evidence>
<dbReference type="Pfam" id="PF03704">
    <property type="entry name" value="BTAD"/>
    <property type="match status" value="1"/>
</dbReference>